<dbReference type="Pfam" id="PF00534">
    <property type="entry name" value="Glycos_transf_1"/>
    <property type="match status" value="1"/>
</dbReference>
<dbReference type="InterPro" id="IPR028098">
    <property type="entry name" value="Glyco_trans_4-like_N"/>
</dbReference>
<evidence type="ECO:0000259" key="2">
    <source>
        <dbReference type="Pfam" id="PF13439"/>
    </source>
</evidence>
<keyword evidence="4" id="KW-1185">Reference proteome</keyword>
<feature type="domain" description="Glycosyltransferase subfamily 4-like N-terminal" evidence="2">
    <location>
        <begin position="28"/>
        <end position="225"/>
    </location>
</feature>
<dbReference type="SUPFAM" id="SSF53756">
    <property type="entry name" value="UDP-Glycosyltransferase/glycogen phosphorylase"/>
    <property type="match status" value="1"/>
</dbReference>
<dbReference type="AlphaFoldDB" id="A0A963YYP8"/>
<dbReference type="InterPro" id="IPR001296">
    <property type="entry name" value="Glyco_trans_1"/>
</dbReference>
<dbReference type="Proteomes" id="UP000721844">
    <property type="component" value="Unassembled WGS sequence"/>
</dbReference>
<evidence type="ECO:0000313" key="4">
    <source>
        <dbReference type="Proteomes" id="UP000721844"/>
    </source>
</evidence>
<feature type="domain" description="Glycosyl transferase family 1" evidence="1">
    <location>
        <begin position="291"/>
        <end position="449"/>
    </location>
</feature>
<dbReference type="PANTHER" id="PTHR12526:SF635">
    <property type="entry name" value="GLYCOSYL TRANSFERASE GROUP 1"/>
    <property type="match status" value="1"/>
</dbReference>
<organism evidence="3 4">
    <name type="scientific">Acidisoma cellulosilyticum</name>
    <dbReference type="NCBI Taxonomy" id="2802395"/>
    <lineage>
        <taxon>Bacteria</taxon>
        <taxon>Pseudomonadati</taxon>
        <taxon>Pseudomonadota</taxon>
        <taxon>Alphaproteobacteria</taxon>
        <taxon>Acetobacterales</taxon>
        <taxon>Acidocellaceae</taxon>
        <taxon>Acidisoma</taxon>
    </lineage>
</organism>
<dbReference type="RefSeq" id="WP_227304803.1">
    <property type="nucleotide sequence ID" value="NZ_JAESVA010000001.1"/>
</dbReference>
<dbReference type="Gene3D" id="3.40.50.2000">
    <property type="entry name" value="Glycogen Phosphorylase B"/>
    <property type="match status" value="2"/>
</dbReference>
<dbReference type="EMBL" id="JAESVA010000001">
    <property type="protein sequence ID" value="MCB8878772.1"/>
    <property type="molecule type" value="Genomic_DNA"/>
</dbReference>
<name>A0A963YYP8_9PROT</name>
<evidence type="ECO:0000313" key="3">
    <source>
        <dbReference type="EMBL" id="MCB8878772.1"/>
    </source>
</evidence>
<protein>
    <submittedName>
        <fullName evidence="3">Glycosyltransferase</fullName>
    </submittedName>
</protein>
<sequence>MRPAKAPLGDGLPSVLIMCHSHPMETRGGAEIAALELFRGLKSRSGAAWFLGCAGSKTESRLGAPLTQPYGEDDYVYHPGAEFDYFKFANPDPNFPKALGKLVAELKPDIVHSHHFSRFGVESFAVIKRNSPNTKIVLSLHEFLAICNHHGQMVKTKSMHLCDRSSYSACSSCFPQYKARDFFLRKRYIQTFFADVDLFVSPSQFLADRFHEWGLPAEKLVVLENMPPVQNHGMVAEIDVALPQVAAETEVRPVAKRATRTVAAAPAKSAIAEKPGPAGKAVESAAAAESRPLRFGFFGQMSPLKGITVIIEAAQYLNKQGVTGATIEIHGDYSNQPPAFQEVVTKALDDAGQSIVYHGAYDNRDVHRLMRRMDAIIVPSTWWENSPVVIQEAFTNGKPVICSNIGGMAEKVAHGVDGLHFTASQPLSLARAIMELTEDPVRLAQLTAGVRKRMTTDQALDAHLRFYRSIMTSPVRVEA</sequence>
<accession>A0A963YYP8</accession>
<dbReference type="GO" id="GO:0016757">
    <property type="term" value="F:glycosyltransferase activity"/>
    <property type="evidence" value="ECO:0007669"/>
    <property type="project" value="InterPro"/>
</dbReference>
<gene>
    <name evidence="3" type="ORF">ACELLULO517_00890</name>
</gene>
<proteinExistence type="predicted"/>
<dbReference type="Pfam" id="PF13439">
    <property type="entry name" value="Glyco_transf_4"/>
    <property type="match status" value="1"/>
</dbReference>
<reference evidence="3 4" key="1">
    <citation type="journal article" date="2021" name="Microorganisms">
        <title>Acidisoma silvae sp. nov. and Acidisomacellulosilytica sp. nov., Two Acidophilic Bacteria Isolated from Decaying Wood, Hydrolyzing Cellulose and Producing Poly-3-hydroxybutyrate.</title>
        <authorList>
            <person name="Mieszkin S."/>
            <person name="Pouder E."/>
            <person name="Uroz S."/>
            <person name="Simon-Colin C."/>
            <person name="Alain K."/>
        </authorList>
    </citation>
    <scope>NUCLEOTIDE SEQUENCE [LARGE SCALE GENOMIC DNA]</scope>
    <source>
        <strain evidence="3 4">HW T5.17</strain>
    </source>
</reference>
<dbReference type="PANTHER" id="PTHR12526">
    <property type="entry name" value="GLYCOSYLTRANSFERASE"/>
    <property type="match status" value="1"/>
</dbReference>
<comment type="caution">
    <text evidence="3">The sequence shown here is derived from an EMBL/GenBank/DDBJ whole genome shotgun (WGS) entry which is preliminary data.</text>
</comment>
<evidence type="ECO:0000259" key="1">
    <source>
        <dbReference type="Pfam" id="PF00534"/>
    </source>
</evidence>